<dbReference type="InterPro" id="IPR037171">
    <property type="entry name" value="NagB/RpiA_transferase-like"/>
</dbReference>
<dbReference type="Pfam" id="PF00455">
    <property type="entry name" value="DeoRC"/>
    <property type="match status" value="1"/>
</dbReference>
<name>A0A3D9V7D5_THECX</name>
<dbReference type="EMBL" id="QTUC01000001">
    <property type="protein sequence ID" value="REF37702.1"/>
    <property type="molecule type" value="Genomic_DNA"/>
</dbReference>
<dbReference type="PANTHER" id="PTHR30363:SF44">
    <property type="entry name" value="AGA OPERON TRANSCRIPTIONAL REPRESSOR-RELATED"/>
    <property type="match status" value="1"/>
</dbReference>
<dbReference type="PROSITE" id="PS00894">
    <property type="entry name" value="HTH_DEOR_1"/>
    <property type="match status" value="1"/>
</dbReference>
<accession>A0A3D9V7D5</accession>
<feature type="region of interest" description="Disordered" evidence="4">
    <location>
        <begin position="1"/>
        <end position="27"/>
    </location>
</feature>
<dbReference type="InterPro" id="IPR036390">
    <property type="entry name" value="WH_DNA-bd_sf"/>
</dbReference>
<reference evidence="6 7" key="1">
    <citation type="submission" date="2018-08" db="EMBL/GenBank/DDBJ databases">
        <title>Sequencing the genomes of 1000 actinobacteria strains.</title>
        <authorList>
            <person name="Klenk H.-P."/>
        </authorList>
    </citation>
    <scope>NUCLEOTIDE SEQUENCE [LARGE SCALE GENOMIC DNA]</scope>
    <source>
        <strain evidence="6 7">DSM 22891</strain>
    </source>
</reference>
<evidence type="ECO:0000256" key="3">
    <source>
        <dbReference type="ARBA" id="ARBA00023163"/>
    </source>
</evidence>
<keyword evidence="1" id="KW-0805">Transcription regulation</keyword>
<evidence type="ECO:0000256" key="2">
    <source>
        <dbReference type="ARBA" id="ARBA00023125"/>
    </source>
</evidence>
<dbReference type="OrthoDB" id="7688673at2"/>
<evidence type="ECO:0000259" key="5">
    <source>
        <dbReference type="PROSITE" id="PS51000"/>
    </source>
</evidence>
<keyword evidence="7" id="KW-1185">Reference proteome</keyword>
<dbReference type="GO" id="GO:0003700">
    <property type="term" value="F:DNA-binding transcription factor activity"/>
    <property type="evidence" value="ECO:0007669"/>
    <property type="project" value="InterPro"/>
</dbReference>
<evidence type="ECO:0000256" key="4">
    <source>
        <dbReference type="SAM" id="MobiDB-lite"/>
    </source>
</evidence>
<dbReference type="SMART" id="SM00420">
    <property type="entry name" value="HTH_DEOR"/>
    <property type="match status" value="1"/>
</dbReference>
<keyword evidence="2" id="KW-0238">DNA-binding</keyword>
<dbReference type="SMART" id="SM01134">
    <property type="entry name" value="DeoRC"/>
    <property type="match status" value="1"/>
</dbReference>
<evidence type="ECO:0000256" key="1">
    <source>
        <dbReference type="ARBA" id="ARBA00023015"/>
    </source>
</evidence>
<dbReference type="Pfam" id="PF08220">
    <property type="entry name" value="HTH_DeoR"/>
    <property type="match status" value="1"/>
</dbReference>
<dbReference type="PROSITE" id="PS51000">
    <property type="entry name" value="HTH_DEOR_2"/>
    <property type="match status" value="1"/>
</dbReference>
<keyword evidence="3" id="KW-0804">Transcription</keyword>
<evidence type="ECO:0000313" key="7">
    <source>
        <dbReference type="Proteomes" id="UP000256485"/>
    </source>
</evidence>
<proteinExistence type="predicted"/>
<dbReference type="SUPFAM" id="SSF46785">
    <property type="entry name" value="Winged helix' DNA-binding domain"/>
    <property type="match status" value="1"/>
</dbReference>
<organism evidence="6 7">
    <name type="scientific">Thermasporomyces composti</name>
    <dbReference type="NCBI Taxonomy" id="696763"/>
    <lineage>
        <taxon>Bacteria</taxon>
        <taxon>Bacillati</taxon>
        <taxon>Actinomycetota</taxon>
        <taxon>Actinomycetes</taxon>
        <taxon>Propionibacteriales</taxon>
        <taxon>Nocardioidaceae</taxon>
        <taxon>Thermasporomyces</taxon>
    </lineage>
</organism>
<dbReference type="InterPro" id="IPR001034">
    <property type="entry name" value="DeoR_HTH"/>
</dbReference>
<dbReference type="InterPro" id="IPR014036">
    <property type="entry name" value="DeoR-like_C"/>
</dbReference>
<dbReference type="Proteomes" id="UP000256485">
    <property type="component" value="Unassembled WGS sequence"/>
</dbReference>
<feature type="domain" description="HTH deoR-type" evidence="5">
    <location>
        <begin position="29"/>
        <end position="84"/>
    </location>
</feature>
<dbReference type="GO" id="GO:0003677">
    <property type="term" value="F:DNA binding"/>
    <property type="evidence" value="ECO:0007669"/>
    <property type="project" value="UniProtKB-KW"/>
</dbReference>
<gene>
    <name evidence="6" type="ORF">DFJ64_3154</name>
</gene>
<dbReference type="PRINTS" id="PR00037">
    <property type="entry name" value="HTHLACR"/>
</dbReference>
<dbReference type="InterPro" id="IPR036388">
    <property type="entry name" value="WH-like_DNA-bd_sf"/>
</dbReference>
<protein>
    <submittedName>
        <fullName evidence="6">DeoR family transcriptional regulator</fullName>
    </submittedName>
</protein>
<dbReference type="AlphaFoldDB" id="A0A3D9V7D5"/>
<sequence length="287" mass="31666">MASKVKRQPRRRSAAAGAALNGDQPGLGQAERHNAIVQLIMSQGTVRTEELAERFGVSMMTIHRDLDTLEARGLLRKSRGVATAVATSLVEASTAYRMTQNVPEKRALARAAFEFVEPGQAIIMDDSTTGLFLAELLPQRQPMSVITNFQMVLNALSGKPGVTLISLGGQYYQWCDAYMGNLTINAMRGLRADVLFMSTSAITDDVCFHQAHDTVLVKRAMFDSAKRRILYVDHTKFRRRALHALVALSEFDVVIVDDKTDPEDLRRLERTGVTVAVAQTNQEEDAG</sequence>
<dbReference type="RefSeq" id="WP_115851112.1">
    <property type="nucleotide sequence ID" value="NZ_QTUC01000001.1"/>
</dbReference>
<comment type="caution">
    <text evidence="6">The sequence shown here is derived from an EMBL/GenBank/DDBJ whole genome shotgun (WGS) entry which is preliminary data.</text>
</comment>
<evidence type="ECO:0000313" key="6">
    <source>
        <dbReference type="EMBL" id="REF37702.1"/>
    </source>
</evidence>
<dbReference type="PANTHER" id="PTHR30363">
    <property type="entry name" value="HTH-TYPE TRANSCRIPTIONAL REGULATOR SRLR-RELATED"/>
    <property type="match status" value="1"/>
</dbReference>
<feature type="compositionally biased region" description="Basic residues" evidence="4">
    <location>
        <begin position="1"/>
        <end position="13"/>
    </location>
</feature>
<dbReference type="InterPro" id="IPR050313">
    <property type="entry name" value="Carb_Metab_HTH_regulators"/>
</dbReference>
<dbReference type="InterPro" id="IPR018356">
    <property type="entry name" value="Tscrpt_reg_HTH_DeoR_CS"/>
</dbReference>
<dbReference type="SUPFAM" id="SSF100950">
    <property type="entry name" value="NagB/RpiA/CoA transferase-like"/>
    <property type="match status" value="1"/>
</dbReference>
<dbReference type="Gene3D" id="1.10.10.10">
    <property type="entry name" value="Winged helix-like DNA-binding domain superfamily/Winged helix DNA-binding domain"/>
    <property type="match status" value="1"/>
</dbReference>